<dbReference type="InterPro" id="IPR048279">
    <property type="entry name" value="MdtK-like"/>
</dbReference>
<feature type="transmembrane region" description="Helical" evidence="15">
    <location>
        <begin position="290"/>
        <end position="313"/>
    </location>
</feature>
<evidence type="ECO:0000256" key="9">
    <source>
        <dbReference type="ARBA" id="ARBA00022692"/>
    </source>
</evidence>
<feature type="transmembrane region" description="Helical" evidence="15">
    <location>
        <begin position="396"/>
        <end position="420"/>
    </location>
</feature>
<dbReference type="PANTHER" id="PTHR43298">
    <property type="entry name" value="MULTIDRUG RESISTANCE PROTEIN NORM-RELATED"/>
    <property type="match status" value="1"/>
</dbReference>
<dbReference type="RefSeq" id="WP_006778915.1">
    <property type="nucleotide sequence ID" value="NZ_CP040506.1"/>
</dbReference>
<keyword evidence="10 15" id="KW-1133">Transmembrane helix</keyword>
<dbReference type="GO" id="GO:0015297">
    <property type="term" value="F:antiporter activity"/>
    <property type="evidence" value="ECO:0007669"/>
    <property type="project" value="UniProtKB-KW"/>
</dbReference>
<dbReference type="NCBIfam" id="TIGR00797">
    <property type="entry name" value="matE"/>
    <property type="match status" value="1"/>
</dbReference>
<feature type="transmembrane region" description="Helical" evidence="15">
    <location>
        <begin position="198"/>
        <end position="225"/>
    </location>
</feature>
<evidence type="ECO:0000256" key="1">
    <source>
        <dbReference type="ARBA" id="ARBA00003408"/>
    </source>
</evidence>
<dbReference type="PATRIC" id="fig|742737.3.peg.928"/>
<evidence type="ECO:0000256" key="10">
    <source>
        <dbReference type="ARBA" id="ARBA00022989"/>
    </source>
</evidence>
<comment type="subcellular location">
    <subcellularLocation>
        <location evidence="2">Cell membrane</location>
        <topology evidence="2">Multi-pass membrane protein</topology>
    </subcellularLocation>
</comment>
<feature type="transmembrane region" description="Helical" evidence="15">
    <location>
        <begin position="21"/>
        <end position="42"/>
    </location>
</feature>
<evidence type="ECO:0000256" key="13">
    <source>
        <dbReference type="ARBA" id="ARBA00023251"/>
    </source>
</evidence>
<dbReference type="HOGENOM" id="CLU_012893_0_1_9"/>
<feature type="transmembrane region" description="Helical" evidence="15">
    <location>
        <begin position="246"/>
        <end position="270"/>
    </location>
</feature>
<protein>
    <recommendedName>
        <fullName evidence="5">Multidrug export protein MepA</fullName>
    </recommendedName>
    <alternativeName>
        <fullName evidence="14">Multidrug-efflux transporter</fullName>
    </alternativeName>
    <alternativeName>
        <fullName evidence="4">Probable multidrug resistance protein NorM</fullName>
    </alternativeName>
</protein>
<feature type="transmembrane region" description="Helical" evidence="15">
    <location>
        <begin position="333"/>
        <end position="354"/>
    </location>
</feature>
<keyword evidence="17" id="KW-1185">Reference proteome</keyword>
<dbReference type="PIRSF" id="PIRSF006603">
    <property type="entry name" value="DinF"/>
    <property type="match status" value="1"/>
</dbReference>
<dbReference type="GO" id="GO:0006811">
    <property type="term" value="P:monoatomic ion transport"/>
    <property type="evidence" value="ECO:0007669"/>
    <property type="project" value="UniProtKB-KW"/>
</dbReference>
<evidence type="ECO:0000256" key="3">
    <source>
        <dbReference type="ARBA" id="ARBA00008417"/>
    </source>
</evidence>
<gene>
    <name evidence="16" type="ORF">HMPREF9473_00929</name>
</gene>
<dbReference type="AlphaFoldDB" id="G5IBQ2"/>
<dbReference type="InterPro" id="IPR050222">
    <property type="entry name" value="MATE_MdtK"/>
</dbReference>
<proteinExistence type="inferred from homology"/>
<comment type="caution">
    <text evidence="16">The sequence shown here is derived from an EMBL/GenBank/DDBJ whole genome shotgun (WGS) entry which is preliminary data.</text>
</comment>
<evidence type="ECO:0000256" key="4">
    <source>
        <dbReference type="ARBA" id="ARBA00020268"/>
    </source>
</evidence>
<feature type="transmembrane region" description="Helical" evidence="15">
    <location>
        <begin position="174"/>
        <end position="192"/>
    </location>
</feature>
<dbReference type="InterPro" id="IPR002528">
    <property type="entry name" value="MATE_fam"/>
</dbReference>
<dbReference type="CDD" id="cd13143">
    <property type="entry name" value="MATE_MepA_like"/>
    <property type="match status" value="1"/>
</dbReference>
<keyword evidence="7" id="KW-0050">Antiport</keyword>
<evidence type="ECO:0000256" key="6">
    <source>
        <dbReference type="ARBA" id="ARBA00022448"/>
    </source>
</evidence>
<feature type="transmembrane region" description="Helical" evidence="15">
    <location>
        <begin position="96"/>
        <end position="122"/>
    </location>
</feature>
<dbReference type="GO" id="GO:0005886">
    <property type="term" value="C:plasma membrane"/>
    <property type="evidence" value="ECO:0007669"/>
    <property type="project" value="UniProtKB-SubCell"/>
</dbReference>
<dbReference type="EMBL" id="ADLN01000008">
    <property type="protein sequence ID" value="EHI61115.1"/>
    <property type="molecule type" value="Genomic_DNA"/>
</dbReference>
<evidence type="ECO:0000256" key="14">
    <source>
        <dbReference type="ARBA" id="ARBA00031636"/>
    </source>
</evidence>
<name>G5IBQ2_9FIRM</name>
<keyword evidence="8" id="KW-1003">Cell membrane</keyword>
<evidence type="ECO:0000313" key="17">
    <source>
        <dbReference type="Proteomes" id="UP000005384"/>
    </source>
</evidence>
<accession>G5IBQ2</accession>
<evidence type="ECO:0000313" key="16">
    <source>
        <dbReference type="EMBL" id="EHI61115.1"/>
    </source>
</evidence>
<sequence>MNSSGNIQETSVLAAMKPSKAIVKLAVPATIALLAKAVYNIVDTAYIGMLDSDTALAAVGVTLPLLLIFVSIENIFAAGAAVLAGRQLGAGEKEKAEVTVSTVVAASVAVGVALCVGGIIFMEPLLRAFGASENVMALAKDYAFWMFIAAIANLPAQSLNCAARAESSVKISSAAVITGAALNVILDPVFMFDWGLNMGVAGASLATTISQFVTFGILAWFYWSGRSVIKIRARAVKPGKKLFGEVIRIGVPTAVIQICLAAATSLTNVAAAALPESDYIIAAYGVVQRLILIGCYVVMGFMQGYQPVAAYAFGARMEERFHDSARFAKKATLALSVGVALIYIACSKLLIMLFNSNPVIVAYGSRLLISQVLLYPAFGLCYMMTITFQTIGAGRYVLFLSAIRQGIFYIPLVLVLPAVWGIYGIYAVQPVADILTLLVCLMSGNAMKRIASQNMKEGVPQAS</sequence>
<keyword evidence="13" id="KW-0046">Antibiotic resistance</keyword>
<evidence type="ECO:0000256" key="11">
    <source>
        <dbReference type="ARBA" id="ARBA00023065"/>
    </source>
</evidence>
<keyword evidence="6" id="KW-0813">Transport</keyword>
<keyword evidence="11" id="KW-0406">Ion transport</keyword>
<dbReference type="Pfam" id="PF01554">
    <property type="entry name" value="MatE"/>
    <property type="match status" value="2"/>
</dbReference>
<evidence type="ECO:0000256" key="7">
    <source>
        <dbReference type="ARBA" id="ARBA00022449"/>
    </source>
</evidence>
<dbReference type="Proteomes" id="UP000005384">
    <property type="component" value="Unassembled WGS sequence"/>
</dbReference>
<dbReference type="PANTHER" id="PTHR43298:SF2">
    <property type="entry name" value="FMN_FAD EXPORTER YEEO-RELATED"/>
    <property type="match status" value="1"/>
</dbReference>
<feature type="transmembrane region" description="Helical" evidence="15">
    <location>
        <begin position="142"/>
        <end position="162"/>
    </location>
</feature>
<dbReference type="GO" id="GO:0046677">
    <property type="term" value="P:response to antibiotic"/>
    <property type="evidence" value="ECO:0007669"/>
    <property type="project" value="UniProtKB-KW"/>
</dbReference>
<evidence type="ECO:0000256" key="12">
    <source>
        <dbReference type="ARBA" id="ARBA00023136"/>
    </source>
</evidence>
<dbReference type="GO" id="GO:0042910">
    <property type="term" value="F:xenobiotic transmembrane transporter activity"/>
    <property type="evidence" value="ECO:0007669"/>
    <property type="project" value="InterPro"/>
</dbReference>
<comment type="function">
    <text evidence="1">Multidrug efflux pump.</text>
</comment>
<organism evidence="16 17">
    <name type="scientific">Hungatella hathewayi WAL-18680</name>
    <dbReference type="NCBI Taxonomy" id="742737"/>
    <lineage>
        <taxon>Bacteria</taxon>
        <taxon>Bacillati</taxon>
        <taxon>Bacillota</taxon>
        <taxon>Clostridia</taxon>
        <taxon>Lachnospirales</taxon>
        <taxon>Lachnospiraceae</taxon>
        <taxon>Hungatella</taxon>
    </lineage>
</organism>
<comment type="similarity">
    <text evidence="3">Belongs to the multi antimicrobial extrusion (MATE) (TC 2.A.66.1) family. MepA subfamily.</text>
</comment>
<reference evidence="16 17" key="1">
    <citation type="submission" date="2011-08" db="EMBL/GenBank/DDBJ databases">
        <title>The Genome Sequence of Clostridium hathewayi WAL-18680.</title>
        <authorList>
            <consortium name="The Broad Institute Genome Sequencing Platform"/>
            <person name="Earl A."/>
            <person name="Ward D."/>
            <person name="Feldgarden M."/>
            <person name="Gevers D."/>
            <person name="Finegold S.M."/>
            <person name="Summanen P.H."/>
            <person name="Molitoris D.R."/>
            <person name="Song M."/>
            <person name="Daigneault M."/>
            <person name="Allen-Vercoe E."/>
            <person name="Young S.K."/>
            <person name="Zeng Q."/>
            <person name="Gargeya S."/>
            <person name="Fitzgerald M."/>
            <person name="Haas B."/>
            <person name="Abouelleil A."/>
            <person name="Alvarado L."/>
            <person name="Arachchi H.M."/>
            <person name="Berlin A."/>
            <person name="Brown A."/>
            <person name="Chapman S.B."/>
            <person name="Chen Z."/>
            <person name="Dunbar C."/>
            <person name="Freedman E."/>
            <person name="Gearin G."/>
            <person name="Gellesch M."/>
            <person name="Goldberg J."/>
            <person name="Griggs A."/>
            <person name="Gujja S."/>
            <person name="Heiman D."/>
            <person name="Howarth C."/>
            <person name="Larson L."/>
            <person name="Lui A."/>
            <person name="MacDonald P.J.P."/>
            <person name="Montmayeur A."/>
            <person name="Murphy C."/>
            <person name="Neiman D."/>
            <person name="Pearson M."/>
            <person name="Priest M."/>
            <person name="Roberts A."/>
            <person name="Saif S."/>
            <person name="Shea T."/>
            <person name="Shenoy N."/>
            <person name="Sisk P."/>
            <person name="Stolte C."/>
            <person name="Sykes S."/>
            <person name="Wortman J."/>
            <person name="Nusbaum C."/>
            <person name="Birren B."/>
        </authorList>
    </citation>
    <scope>NUCLEOTIDE SEQUENCE [LARGE SCALE GENOMIC DNA]</scope>
    <source>
        <strain evidence="16 17">WAL-18680</strain>
    </source>
</reference>
<keyword evidence="9 15" id="KW-0812">Transmembrane</keyword>
<evidence type="ECO:0000256" key="8">
    <source>
        <dbReference type="ARBA" id="ARBA00022475"/>
    </source>
</evidence>
<evidence type="ECO:0000256" key="15">
    <source>
        <dbReference type="SAM" id="Phobius"/>
    </source>
</evidence>
<dbReference type="InterPro" id="IPR045070">
    <property type="entry name" value="MATE_MepA-like"/>
</dbReference>
<keyword evidence="12 15" id="KW-0472">Membrane</keyword>
<dbReference type="OrthoDB" id="9811110at2"/>
<feature type="transmembrane region" description="Helical" evidence="15">
    <location>
        <begin position="54"/>
        <end position="84"/>
    </location>
</feature>
<evidence type="ECO:0000256" key="5">
    <source>
        <dbReference type="ARBA" id="ARBA00022106"/>
    </source>
</evidence>
<evidence type="ECO:0000256" key="2">
    <source>
        <dbReference type="ARBA" id="ARBA00004651"/>
    </source>
</evidence>